<dbReference type="HOGENOM" id="CLU_241681_0_0_1"/>
<feature type="compositionally biased region" description="Polar residues" evidence="2">
    <location>
        <begin position="1360"/>
        <end position="1378"/>
    </location>
</feature>
<feature type="region of interest" description="Disordered" evidence="2">
    <location>
        <begin position="1360"/>
        <end position="1379"/>
    </location>
</feature>
<feature type="coiled-coil region" evidence="1">
    <location>
        <begin position="768"/>
        <end position="834"/>
    </location>
</feature>
<dbReference type="OMA" id="MAAMFKN"/>
<dbReference type="GeneID" id="5701297"/>
<sequence>MSGGMDDYLVGIDKLAAPELREKLLRVCNELKDTKEQCKALRDLYTETDSSCRIFKQKISEQGIDPDELCPASPTLRNAAQRKGVGKGNRCPYCDRSMDTELVAAETLTATVREKDAEIAHLKESIENLRLLHEENMRDLVARAQIQGAKLLEADSLLSQSNRVHSDADISTLSPEEMREKLKSIQTVNDNLIKSVASRHDSVTNLISAKESAMAGLDGLRLTATSLSGEVNKLQDAGQAADDEVIELKKSLNDKTSALSRMIKILAVKERTINKLRDSLGSGKLSGDEKYQPEIDALNAEIKKLREQVQTCTEVERPALRRKIADLANTIDELQRQLEKEGGDNAVFKRSAAGPIDTSEELREAKERIKLIERLIAESPASENNEDFERARKELLGRIAELTKSESDYQERLRDMQRQLSDKAEKVRQLSEELDRRPTGEDEKARLRYLEHLVASQERAAGAAVDDASRERIKQLQEQVNEKTREIDDLVNKNNWELKEKEDRIRENMSQIMFLNEELDRAKSAAVDANARIRYFENFYATLSNETTAAAGANLEERIRTLNADNTQKEEDLNALTSKLKASDGKLRDLEQKLLQEQQGKEQLREQLSNLQDEYEDLSKQLRMKEAEIEDKIMQINTLSPQLDEARYRIKRLEKEYTDLKSTHIHNSELDPYRQQLTEKDIKIDELNRELQTLQELQATGEQAHSDLMRDFKELTDTAEKRDKELLEKDLTIDRLLDAIRVQEDSFTKLRTSIICMEDEHRISEMASQQQKECLEELTKAREELEAQVQALMKGVDQARTGESEARKYVEEVMQNSRNLCDKLNREIEDLTEQLNARPNVDPAVFTMLKEAQQRIKTLEARPLIPEEVERELMALREQLTASEKDLIDARELERRLKELEQLLEERDREIEELKREIMEKNARIQELEYKISNAQSTIDNLTTLTNEAAQKIRVMENELCAQFVGGASYVDISNLERAIDELRQYHGEALDKLLKTKADAAGDQEELSKLRSMSDADEIARLRERLDLKEKEVATIRPLLEEAQARMRIFESSYAEKENELLRKQEELNNIRSDLASAKDELHRLRNNQHDNVDTAHEYNLQVLRDTVDSLTDKLVEKEKEVETLKGQLADADDLQSQLKSREEKIRQLEEDLRTRSPSVVSDAARDSTALGTQLELLEQNRKLKEEIDNLMSRVRDAESVSNALRAAGNAGKNVSEELERKDAELQQLRASLAEAQRRLASVEAAYARYHSMNDKDAEIKTLTETLAQQSQAMAALREANMAKDREIDELNDALIYQERTVSSLCMSLSPKLAAKSPMRSVVGPMSPPMQPVMSTDAANEIANLRAALERANDTISSLEKANTSTSKQVKDLQSTMESKEKECEKLLATIKSMSRDETINAPGEGVSGDGAGADPAELAALKKDFEVAKKELERLKLLHHYRSRADEGALEDVLDKDMQIQELLAIISQLNKSNEALERANTAKDKELMSLKDARFYNENEMTGMREQSMSQTGEVRSMEASLKDSEQTIMGLCAALSPEQTAKAYLRDLDEVDPSLYAILKAECMRLKQCLDFNSLPPDAKEVEFKAMLEQMDRLQAELLRKDDALKNGQGDGRDAAYVKSLEDRLREYEEAGGNIPSTIREKLTSVKQQMTEWFRDRPDKSMAPSLLEIFD</sequence>
<dbReference type="RefSeq" id="XP_001708386.1">
    <property type="nucleotide sequence ID" value="XM_001708334.1"/>
</dbReference>
<feature type="coiled-coil region" evidence="1">
    <location>
        <begin position="466"/>
        <end position="704"/>
    </location>
</feature>
<feature type="coiled-coil region" evidence="1">
    <location>
        <begin position="1041"/>
        <end position="1295"/>
    </location>
</feature>
<feature type="coiled-coil region" evidence="1">
    <location>
        <begin position="295"/>
        <end position="344"/>
    </location>
</feature>
<comment type="caution">
    <text evidence="3">The sequence shown here is derived from an EMBL/GenBank/DDBJ whole genome shotgun (WGS) entry which is preliminary data.</text>
</comment>
<evidence type="ECO:0000313" key="3">
    <source>
        <dbReference type="EMBL" id="KAE8303509.1"/>
    </source>
</evidence>
<evidence type="ECO:0000256" key="2">
    <source>
        <dbReference type="SAM" id="MobiDB-lite"/>
    </source>
</evidence>
<keyword evidence="4" id="KW-1185">Reference proteome</keyword>
<reference evidence="3 4" key="1">
    <citation type="journal article" date="2007" name="Science">
        <title>Genomic minimalism in the early diverging intestinal parasite Giardia lamblia.</title>
        <authorList>
            <person name="Morrison H.G."/>
            <person name="McArthur A.G."/>
            <person name="Gillin F.D."/>
            <person name="Aley S.B."/>
            <person name="Adam R.D."/>
            <person name="Olsen G.J."/>
            <person name="Best A.A."/>
            <person name="Cande W.Z."/>
            <person name="Chen F."/>
            <person name="Cipriano M.J."/>
            <person name="Davids B.J."/>
            <person name="Dawson S.C."/>
            <person name="Elmendorf H.G."/>
            <person name="Hehl A.B."/>
            <person name="Holder M.E."/>
            <person name="Huse S.M."/>
            <person name="Kim U.U."/>
            <person name="Lasek-Nesselquist E."/>
            <person name="Manning G."/>
            <person name="Nigam A."/>
            <person name="Nixon J.E."/>
            <person name="Palm D."/>
            <person name="Passamaneck N.E."/>
            <person name="Prabhu A."/>
            <person name="Reich C.I."/>
            <person name="Reiner D.S."/>
            <person name="Samuelson J."/>
            <person name="Svard S.G."/>
            <person name="Sogin M.L."/>
        </authorList>
    </citation>
    <scope>NUCLEOTIDE SEQUENCE [LARGE SCALE GENOMIC DNA]</scope>
    <source>
        <strain evidence="3 4">WB C6</strain>
    </source>
</reference>
<evidence type="ECO:0000313" key="4">
    <source>
        <dbReference type="Proteomes" id="UP000001548"/>
    </source>
</evidence>
<gene>
    <name evidence="3" type="ORF">GL50803_0017249</name>
</gene>
<dbReference type="Proteomes" id="UP000001548">
    <property type="component" value="Unassembled WGS sequence"/>
</dbReference>
<dbReference type="Gene3D" id="1.20.1170.10">
    <property type="match status" value="1"/>
</dbReference>
<dbReference type="EMBL" id="AACB03000002">
    <property type="protein sequence ID" value="KAE8303509.1"/>
    <property type="molecule type" value="Genomic_DNA"/>
</dbReference>
<protein>
    <submittedName>
        <fullName evidence="3">Uncharacterized protein</fullName>
    </submittedName>
</protein>
<dbReference type="PANTHER" id="PTHR19327:SF0">
    <property type="entry name" value="GOLGIN SUBFAMILY A MEMBER 4"/>
    <property type="match status" value="1"/>
</dbReference>
<feature type="region of interest" description="Disordered" evidence="2">
    <location>
        <begin position="418"/>
        <end position="441"/>
    </location>
</feature>
<evidence type="ECO:0000256" key="1">
    <source>
        <dbReference type="SAM" id="Coils"/>
    </source>
</evidence>
<dbReference type="VEuPathDB" id="GiardiaDB:GL50803_17249"/>
<accession>A8BAF5</accession>
<name>A8BAF5_GIAIC</name>
<keyword evidence="1" id="KW-0175">Coiled coil</keyword>
<organism evidence="3 4">
    <name type="scientific">Giardia intestinalis (strain ATCC 50803 / WB clone C6)</name>
    <name type="common">Giardia lamblia</name>
    <dbReference type="NCBI Taxonomy" id="184922"/>
    <lineage>
        <taxon>Eukaryota</taxon>
        <taxon>Metamonada</taxon>
        <taxon>Diplomonadida</taxon>
        <taxon>Hexamitidae</taxon>
        <taxon>Giardiinae</taxon>
        <taxon>Giardia</taxon>
    </lineage>
</organism>
<dbReference type="KEGG" id="gla:GL50803_0017249"/>
<feature type="coiled-coil region" evidence="1">
    <location>
        <begin position="873"/>
        <end position="993"/>
    </location>
</feature>
<feature type="coiled-coil region" evidence="1">
    <location>
        <begin position="105"/>
        <end position="132"/>
    </location>
</feature>
<dbReference type="Gene3D" id="1.10.287.1490">
    <property type="match status" value="1"/>
</dbReference>
<dbReference type="PANTHER" id="PTHR19327">
    <property type="entry name" value="GOLGIN"/>
    <property type="match status" value="1"/>
</dbReference>
<proteinExistence type="predicted"/>